<sequence>MSIAGDFKRAFLGKKKKNLQQNDHDLDYIYNLIVTEQNKNDGIFDEKWYESKYPDIVADGQSGFHHYINHGYKEGRDPGPNFDTVYYLTNYPDVGAAGQNPILHYLQYGRAEGRQCKPGIHEAEQPHDGVRHVIVKEMTLAPGHDAALLVTHAPAGRLKPHVFPYMEQLSRNGLSVLLVVIADRPLELLDREMTAASGIIVRDNAGYDFGAWAHAFQLCPALFGAGLLIMTNDSVIPTADVDVFAAMMTRVRQSPADIVALTASHEYGWHVQSYFLGFKPKALSSWGFQHFIRDIRRIDDKDEVIRTYEVPFASNMQAAGLTVQALYAGSFSANPTFFSWRELIEGGFPFIKLLMLQDKFSASTDQTEMLNEVRQQWPFVLKKAGFDVELVRASLRAAEIASVPAGDSRDLLCNVQRFEAISNDHPLRIAYFGPWNYENGLGAAAREMLSVIRHTNASVNAYPVVKPFHVHRLICPPVESIDFAGRPDIAIVHLNPDSWNVLTEEQRAIIRSAKQRIGYWVWETDRLPSAWQQNLYSVDRIWAPSRYCADVFEAEVDIPVDVVPHPVRVPARIASDRETTLRRFGIDPENRIILYIFDGASYLVRKNPDGLIRAFAASGLAERGWNLVLKTKHLHDRPEAGKALISLADQTPGVCILEVSLYSDEVTSLIAAADIYASPHCSEGFGLTVAEAMAVGKPVVATDYAGTQDFVDDGCGYPVRAEMWTLDQNYGHYLAGHAWAKVDEDAFAAALVKAAEAIMAGDHSIGAAAKANIERLLSYTAVAEAVQGSFSAAVENSGGGIGQEKRRKRLIHLPPPPQVYPNFSGAEKFGALPRSAGLVPVPLEDDLSWDGSAIPDGDPMEWIVFAPRSARVSPHARHFFLSSSTNRPDVSLFYADDVAAGEDMLNRLNLKPDFDRTLFVAQDYIGAPVSIRRKMLTDVGGLDQAKGTAVLYDLILRVAEAGGVISRITEVLIGYEGRRPIADRAERQAVLAKSKGFGDIILSDGAAPG</sequence>
<accession>A0A084EMQ8</accession>
<dbReference type="Pfam" id="PF05045">
    <property type="entry name" value="RgpF"/>
    <property type="match status" value="1"/>
</dbReference>
<reference evidence="1 2" key="1">
    <citation type="submission" date="2014-03" db="EMBL/GenBank/DDBJ databases">
        <title>Genome sequence of Sphingobium yanoikuyae B1.</title>
        <authorList>
            <person name="Gan H.M."/>
            <person name="Gan H.Y."/>
            <person name="Savka M.A."/>
        </authorList>
    </citation>
    <scope>NUCLEOTIDE SEQUENCE [LARGE SCALE GENOMIC DNA]</scope>
    <source>
        <strain evidence="1 2">B1</strain>
    </source>
</reference>
<dbReference type="Gene3D" id="3.40.50.2000">
    <property type="entry name" value="Glycogen Phosphorylase B"/>
    <property type="match status" value="1"/>
</dbReference>
<dbReference type="Pfam" id="PF13692">
    <property type="entry name" value="Glyco_trans_1_4"/>
    <property type="match status" value="1"/>
</dbReference>
<dbReference type="SUPFAM" id="SSF53756">
    <property type="entry name" value="UDP-Glycosyltransferase/glycogen phosphorylase"/>
    <property type="match status" value="1"/>
</dbReference>
<dbReference type="PANTHER" id="PTHR46656">
    <property type="entry name" value="PUTATIVE-RELATED"/>
    <property type="match status" value="1"/>
</dbReference>
<proteinExistence type="predicted"/>
<dbReference type="eggNOG" id="COG0438">
    <property type="taxonomic scope" value="Bacteria"/>
</dbReference>
<protein>
    <submittedName>
        <fullName evidence="1">Glycosyl transferase, group 1</fullName>
    </submittedName>
</protein>
<dbReference type="EMBL" id="JGVR01000010">
    <property type="protein sequence ID" value="KEZ19250.1"/>
    <property type="molecule type" value="Genomic_DNA"/>
</dbReference>
<dbReference type="PATRIC" id="fig|13690.10.peg.2218"/>
<gene>
    <name evidence="1" type="ORF">CP98_02162</name>
</gene>
<dbReference type="InterPro" id="IPR007739">
    <property type="entry name" value="RgpF"/>
</dbReference>
<comment type="caution">
    <text evidence="1">The sequence shown here is derived from an EMBL/GenBank/DDBJ whole genome shotgun (WGS) entry which is preliminary data.</text>
</comment>
<dbReference type="Proteomes" id="UP000028534">
    <property type="component" value="Unassembled WGS sequence"/>
</dbReference>
<dbReference type="RefSeq" id="WP_080727219.1">
    <property type="nucleotide sequence ID" value="NZ_JGVR01000010.1"/>
</dbReference>
<evidence type="ECO:0000313" key="1">
    <source>
        <dbReference type="EMBL" id="KEZ19250.1"/>
    </source>
</evidence>
<dbReference type="PANTHER" id="PTHR46656:SF3">
    <property type="entry name" value="PUTATIVE-RELATED"/>
    <property type="match status" value="1"/>
</dbReference>
<dbReference type="eggNOG" id="COG3754">
    <property type="taxonomic scope" value="Bacteria"/>
</dbReference>
<organism evidence="1 2">
    <name type="scientific">Sphingobium yanoikuyae</name>
    <name type="common">Sphingomonas yanoikuyae</name>
    <dbReference type="NCBI Taxonomy" id="13690"/>
    <lineage>
        <taxon>Bacteria</taxon>
        <taxon>Pseudomonadati</taxon>
        <taxon>Pseudomonadota</taxon>
        <taxon>Alphaproteobacteria</taxon>
        <taxon>Sphingomonadales</taxon>
        <taxon>Sphingomonadaceae</taxon>
        <taxon>Sphingobium</taxon>
    </lineage>
</organism>
<dbReference type="GO" id="GO:0016740">
    <property type="term" value="F:transferase activity"/>
    <property type="evidence" value="ECO:0007669"/>
    <property type="project" value="UniProtKB-KW"/>
</dbReference>
<evidence type="ECO:0000313" key="2">
    <source>
        <dbReference type="Proteomes" id="UP000028534"/>
    </source>
</evidence>
<dbReference type="CDD" id="cd03801">
    <property type="entry name" value="GT4_PimA-like"/>
    <property type="match status" value="1"/>
</dbReference>
<dbReference type="eggNOG" id="COG1216">
    <property type="taxonomic scope" value="Bacteria"/>
</dbReference>
<name>A0A084EMQ8_SPHYA</name>
<dbReference type="AlphaFoldDB" id="A0A084EMQ8"/>
<keyword evidence="1" id="KW-0808">Transferase</keyword>